<feature type="domain" description="DNA/RNA-binding protein Alba-like" evidence="1">
    <location>
        <begin position="13"/>
        <end position="74"/>
    </location>
</feature>
<dbReference type="InterPro" id="IPR036882">
    <property type="entry name" value="Alba-like_dom_sf"/>
</dbReference>
<accession>A0A7S1L8G4</accession>
<dbReference type="AlphaFoldDB" id="A0A7S1L8G4"/>
<dbReference type="Pfam" id="PF01918">
    <property type="entry name" value="Alba"/>
    <property type="match status" value="1"/>
</dbReference>
<organism evidence="2">
    <name type="scientific">Neobodo designis</name>
    <name type="common">Flagellated protozoan</name>
    <name type="synonym">Bodo designis</name>
    <dbReference type="NCBI Taxonomy" id="312471"/>
    <lineage>
        <taxon>Eukaryota</taxon>
        <taxon>Discoba</taxon>
        <taxon>Euglenozoa</taxon>
        <taxon>Kinetoplastea</taxon>
        <taxon>Metakinetoplastina</taxon>
        <taxon>Neobodonida</taxon>
        <taxon>Neobodo</taxon>
    </lineage>
</organism>
<evidence type="ECO:0000313" key="2">
    <source>
        <dbReference type="EMBL" id="CAD9097330.1"/>
    </source>
</evidence>
<protein>
    <recommendedName>
        <fullName evidence="1">DNA/RNA-binding protein Alba-like domain-containing protein</fullName>
    </recommendedName>
</protein>
<dbReference type="EMBL" id="HBGF01007721">
    <property type="protein sequence ID" value="CAD9097330.1"/>
    <property type="molecule type" value="Transcribed_RNA"/>
</dbReference>
<dbReference type="GO" id="GO:0003723">
    <property type="term" value="F:RNA binding"/>
    <property type="evidence" value="ECO:0007669"/>
    <property type="project" value="TreeGrafter"/>
</dbReference>
<reference evidence="2" key="1">
    <citation type="submission" date="2021-01" db="EMBL/GenBank/DDBJ databases">
        <authorList>
            <person name="Corre E."/>
            <person name="Pelletier E."/>
            <person name="Niang G."/>
            <person name="Scheremetjew M."/>
            <person name="Finn R."/>
            <person name="Kale V."/>
            <person name="Holt S."/>
            <person name="Cochrane G."/>
            <person name="Meng A."/>
            <person name="Brown T."/>
            <person name="Cohen L."/>
        </authorList>
    </citation>
    <scope>NUCLEOTIDE SEQUENCE</scope>
    <source>
        <strain evidence="2">CCAP 1951/1</strain>
    </source>
</reference>
<dbReference type="GO" id="GO:0005634">
    <property type="term" value="C:nucleus"/>
    <property type="evidence" value="ECO:0007669"/>
    <property type="project" value="TreeGrafter"/>
</dbReference>
<dbReference type="PANTHER" id="PTHR31947:SF36">
    <property type="entry name" value="DNA_RNA-BINDING PROTEIN ALBA-LIKE DOMAIN-CONTAINING PROTEIN"/>
    <property type="match status" value="1"/>
</dbReference>
<gene>
    <name evidence="2" type="ORF">NDES1114_LOCUS5237</name>
</gene>
<dbReference type="PANTHER" id="PTHR31947">
    <property type="entry name" value="DNA/RNA-BINDING PROTEIN ALBA 3"/>
    <property type="match status" value="1"/>
</dbReference>
<dbReference type="InterPro" id="IPR014560">
    <property type="entry name" value="UCP030333_Alba"/>
</dbReference>
<sequence length="120" mass="13186">MSDAASTDKKQKNNVKVSIKTNKFLYVDIVKYLLNEGETHVDISGLAASINPVVEIAEILKAQGLVEVTKIETTRAAEGRGRPVDRLMIRVVKAKGFQKVFDEQQAARAARDATKEKDSA</sequence>
<dbReference type="SUPFAM" id="SSF82704">
    <property type="entry name" value="AlbA-like"/>
    <property type="match status" value="1"/>
</dbReference>
<evidence type="ECO:0000259" key="1">
    <source>
        <dbReference type="Pfam" id="PF01918"/>
    </source>
</evidence>
<dbReference type="Gene3D" id="3.30.110.20">
    <property type="entry name" value="Alba-like domain"/>
    <property type="match status" value="1"/>
</dbReference>
<dbReference type="InterPro" id="IPR002775">
    <property type="entry name" value="DNA/RNA-bd_Alba-like"/>
</dbReference>
<proteinExistence type="predicted"/>
<name>A0A7S1L8G4_NEODS</name>